<gene>
    <name evidence="1" type="ORF">ENG14_03770</name>
</gene>
<reference evidence="1" key="1">
    <citation type="journal article" date="2020" name="mSystems">
        <title>Genome- and Community-Level Interaction Insights into Carbon Utilization and Element Cycling Functions of Hydrothermarchaeota in Hydrothermal Sediment.</title>
        <authorList>
            <person name="Zhou Z."/>
            <person name="Liu Y."/>
            <person name="Xu W."/>
            <person name="Pan J."/>
            <person name="Luo Z.H."/>
            <person name="Li M."/>
        </authorList>
    </citation>
    <scope>NUCLEOTIDE SEQUENCE [LARGE SCALE GENOMIC DNA]</scope>
    <source>
        <strain evidence="1">HyVt-19</strain>
    </source>
</reference>
<organism evidence="1">
    <name type="scientific">Thermodesulforhabdus norvegica</name>
    <dbReference type="NCBI Taxonomy" id="39841"/>
    <lineage>
        <taxon>Bacteria</taxon>
        <taxon>Pseudomonadati</taxon>
        <taxon>Thermodesulfobacteriota</taxon>
        <taxon>Syntrophobacteria</taxon>
        <taxon>Syntrophobacterales</taxon>
        <taxon>Thermodesulforhabdaceae</taxon>
        <taxon>Thermodesulforhabdus</taxon>
    </lineage>
</organism>
<name>A0A7C1AYE5_9BACT</name>
<accession>A0A7C1AYE5</accession>
<dbReference type="Proteomes" id="UP000886355">
    <property type="component" value="Unassembled WGS sequence"/>
</dbReference>
<evidence type="ECO:0000313" key="1">
    <source>
        <dbReference type="EMBL" id="HDL90002.1"/>
    </source>
</evidence>
<comment type="caution">
    <text evidence="1">The sequence shown here is derived from an EMBL/GenBank/DDBJ whole genome shotgun (WGS) entry which is preliminary data.</text>
</comment>
<proteinExistence type="predicted"/>
<protein>
    <submittedName>
        <fullName evidence="1">Uncharacterized protein</fullName>
    </submittedName>
</protein>
<sequence>MRSWNNDELVRIEKMVLAWKEHYLLQAGPEDGWEFLCDDFRDEIQTHVYPYLRRMCESKLLAWDEMRVFLEYCDFLVEDLRLKIKERSHAGKV</sequence>
<dbReference type="EMBL" id="DQZW01000178">
    <property type="protein sequence ID" value="HDL90002.1"/>
    <property type="molecule type" value="Genomic_DNA"/>
</dbReference>
<dbReference type="AlphaFoldDB" id="A0A7C1AYE5"/>